<dbReference type="Proteomes" id="UP000077726">
    <property type="component" value="Unassembled WGS sequence"/>
</dbReference>
<dbReference type="GO" id="GO:0004175">
    <property type="term" value="F:endopeptidase activity"/>
    <property type="evidence" value="ECO:0007669"/>
    <property type="project" value="UniProtKB-ARBA"/>
</dbReference>
<proteinExistence type="predicted"/>
<keyword evidence="1" id="KW-0472">Membrane</keyword>
<keyword evidence="1" id="KW-0812">Transmembrane</keyword>
<dbReference type="EMBL" id="LXSQ01000004">
    <property type="protein sequence ID" value="OAM44595.1"/>
    <property type="molecule type" value="Genomic_DNA"/>
</dbReference>
<evidence type="ECO:0000313" key="3">
    <source>
        <dbReference type="EMBL" id="OAM44595.1"/>
    </source>
</evidence>
<accession>A0A1B6W1F1</accession>
<evidence type="ECO:0000256" key="1">
    <source>
        <dbReference type="SAM" id="Phobius"/>
    </source>
</evidence>
<feature type="transmembrane region" description="Helical" evidence="1">
    <location>
        <begin position="219"/>
        <end position="238"/>
    </location>
</feature>
<feature type="transmembrane region" description="Helical" evidence="1">
    <location>
        <begin position="40"/>
        <end position="62"/>
    </location>
</feature>
<dbReference type="GO" id="GO:0006508">
    <property type="term" value="P:proteolysis"/>
    <property type="evidence" value="ECO:0007669"/>
    <property type="project" value="UniProtKB-KW"/>
</dbReference>
<dbReference type="OrthoDB" id="3693644at2"/>
<feature type="transmembrane region" description="Helical" evidence="1">
    <location>
        <begin position="157"/>
        <end position="178"/>
    </location>
</feature>
<evidence type="ECO:0000313" key="4">
    <source>
        <dbReference type="Proteomes" id="UP000077726"/>
    </source>
</evidence>
<feature type="transmembrane region" description="Helical" evidence="1">
    <location>
        <begin position="126"/>
        <end position="145"/>
    </location>
</feature>
<dbReference type="PANTHER" id="PTHR35797:SF1">
    <property type="entry name" value="PROTEASE"/>
    <property type="match status" value="1"/>
</dbReference>
<keyword evidence="1" id="KW-1133">Transmembrane helix</keyword>
<dbReference type="AlphaFoldDB" id="A0A1B6W1F1"/>
<feature type="transmembrane region" description="Helical" evidence="1">
    <location>
        <begin position="244"/>
        <end position="265"/>
    </location>
</feature>
<protein>
    <submittedName>
        <fullName evidence="3">CAAX protease</fullName>
    </submittedName>
</protein>
<dbReference type="GO" id="GO:0080120">
    <property type="term" value="P:CAAX-box protein maturation"/>
    <property type="evidence" value="ECO:0007669"/>
    <property type="project" value="UniProtKB-ARBA"/>
</dbReference>
<feature type="transmembrane region" description="Helical" evidence="1">
    <location>
        <begin position="190"/>
        <end position="212"/>
    </location>
</feature>
<feature type="transmembrane region" description="Helical" evidence="1">
    <location>
        <begin position="83"/>
        <end position="106"/>
    </location>
</feature>
<dbReference type="STRING" id="1795832.A7Q00_01405"/>
<feature type="transmembrane region" description="Helical" evidence="1">
    <location>
        <begin position="7"/>
        <end position="28"/>
    </location>
</feature>
<dbReference type="PANTHER" id="PTHR35797">
    <property type="entry name" value="PROTEASE-RELATED"/>
    <property type="match status" value="1"/>
</dbReference>
<sequence length="273" mass="30770">MTKSYRPVTFYTLSLLIPWTLWFAAAYISHRPDAVEYQWAQATLGLAGLFAPMLVAAFMLYKQPKLWTDAKHRLFRLTGFPKRYLLAAALLGPVTLVLAQLISIAFGHSWAQFHISGHPSFTSALLSPWFMLLISPVAEELAWHSYGTDALTARRSLFVASLLFAVYWAFWHMPLAFIKGYYHSQIVSEGALYTVNFVVSMFVFVLLMNWLYAKSARSIAVATIFHLCANLGNEIFATHPDSKVIQTAILSLVAIYILIAEKNLFLDKPAPSR</sequence>
<name>A0A1B6W1F1_9NEIS</name>
<keyword evidence="3" id="KW-0378">Hydrolase</keyword>
<keyword evidence="3" id="KW-0645">Protease</keyword>
<dbReference type="Pfam" id="PF02517">
    <property type="entry name" value="Rce1-like"/>
    <property type="match status" value="1"/>
</dbReference>
<organism evidence="3 4">
    <name type="scientific">Eikenella halliae</name>
    <dbReference type="NCBI Taxonomy" id="1795832"/>
    <lineage>
        <taxon>Bacteria</taxon>
        <taxon>Pseudomonadati</taxon>
        <taxon>Pseudomonadota</taxon>
        <taxon>Betaproteobacteria</taxon>
        <taxon>Neisseriales</taxon>
        <taxon>Neisseriaceae</taxon>
        <taxon>Eikenella</taxon>
    </lineage>
</organism>
<gene>
    <name evidence="3" type="ORF">A7Q00_01405</name>
</gene>
<keyword evidence="4" id="KW-1185">Reference proteome</keyword>
<dbReference type="RefSeq" id="WP_064088861.1">
    <property type="nucleotide sequence ID" value="NZ_LXSQ01000004.1"/>
</dbReference>
<dbReference type="InterPro" id="IPR042150">
    <property type="entry name" value="MmRce1-like"/>
</dbReference>
<reference evidence="4" key="1">
    <citation type="submission" date="2016-05" db="EMBL/GenBank/DDBJ databases">
        <title>Draft genome of Corynebacterium afermentans subsp. afermentans LCDC 88199T.</title>
        <authorList>
            <person name="Bernier A.-M."/>
            <person name="Bernard K."/>
        </authorList>
    </citation>
    <scope>NUCLEOTIDE SEQUENCE [LARGE SCALE GENOMIC DNA]</scope>
    <source>
        <strain evidence="4">NML130454</strain>
    </source>
</reference>
<dbReference type="InterPro" id="IPR003675">
    <property type="entry name" value="Rce1/LyrA-like_dom"/>
</dbReference>
<comment type="caution">
    <text evidence="3">The sequence shown here is derived from an EMBL/GenBank/DDBJ whole genome shotgun (WGS) entry which is preliminary data.</text>
</comment>
<feature type="domain" description="CAAX prenyl protease 2/Lysostaphin resistance protein A-like" evidence="2">
    <location>
        <begin position="125"/>
        <end position="231"/>
    </location>
</feature>
<evidence type="ECO:0000259" key="2">
    <source>
        <dbReference type="Pfam" id="PF02517"/>
    </source>
</evidence>